<accession>A0ABN0Y286</accession>
<dbReference type="SUPFAM" id="SSF56349">
    <property type="entry name" value="DNA breaking-rejoining enzymes"/>
    <property type="match status" value="1"/>
</dbReference>
<evidence type="ECO:0000256" key="2">
    <source>
        <dbReference type="ARBA" id="ARBA00023125"/>
    </source>
</evidence>
<keyword evidence="6" id="KW-1185">Reference proteome</keyword>
<keyword evidence="3" id="KW-0233">DNA recombination</keyword>
<dbReference type="InterPro" id="IPR013762">
    <property type="entry name" value="Integrase-like_cat_sf"/>
</dbReference>
<dbReference type="InterPro" id="IPR050090">
    <property type="entry name" value="Tyrosine_recombinase_XerCD"/>
</dbReference>
<evidence type="ECO:0000313" key="6">
    <source>
        <dbReference type="Proteomes" id="UP001500063"/>
    </source>
</evidence>
<name>A0ABN0Y286_9ACTN</name>
<dbReference type="Pfam" id="PF00589">
    <property type="entry name" value="Phage_integrase"/>
    <property type="match status" value="1"/>
</dbReference>
<proteinExistence type="inferred from homology"/>
<dbReference type="InterPro" id="IPR002104">
    <property type="entry name" value="Integrase_catalytic"/>
</dbReference>
<dbReference type="EMBL" id="BAAABW010000039">
    <property type="protein sequence ID" value="GAA0379319.1"/>
    <property type="molecule type" value="Genomic_DNA"/>
</dbReference>
<organism evidence="5 6">
    <name type="scientific">Streptomyces blastmyceticus</name>
    <dbReference type="NCBI Taxonomy" id="68180"/>
    <lineage>
        <taxon>Bacteria</taxon>
        <taxon>Bacillati</taxon>
        <taxon>Actinomycetota</taxon>
        <taxon>Actinomycetes</taxon>
        <taxon>Kitasatosporales</taxon>
        <taxon>Streptomycetaceae</taxon>
        <taxon>Streptomyces</taxon>
    </lineage>
</organism>
<feature type="domain" description="Tyr recombinase" evidence="4">
    <location>
        <begin position="172"/>
        <end position="371"/>
    </location>
</feature>
<keyword evidence="2" id="KW-0238">DNA-binding</keyword>
<sequence>MYRAERAISPTDGSVSWVVVDYGTFELHREASSYIDSLRARSLSWNTERLYASRSALYLTACAASGVDWSRPSLGQLARFMRWLVQEPLPSRRRNGGGKVRFRSEKTVNAVMTTVCELLRFGARYGWVPQDVANQLTQQKYLAYLPPGYNAGEDGQFRTVRARELKFIVVDDGIDWLTFEDVEQLLAVTGHARDRFLVALLWCTALRIGEALGLRREDMHFLSNSRALGCQVEGPHVHVRRRINENGAWAKSRHPRTVPVTWELVALYAEYVYEREQVPEAVDGDMVFVNLFRGVLGRGMTYSTAKDLFDRLARKAKLTARPHMVRHGAATAWIRGGQPRDVVQKLLGHQSQSSMVPYIHASEADKRAAVEKVGAGRGGAA</sequence>
<dbReference type="PROSITE" id="PS51898">
    <property type="entry name" value="TYR_RECOMBINASE"/>
    <property type="match status" value="1"/>
</dbReference>
<dbReference type="Gene3D" id="1.10.443.10">
    <property type="entry name" value="Intergrase catalytic core"/>
    <property type="match status" value="1"/>
</dbReference>
<dbReference type="PANTHER" id="PTHR30349:SF41">
    <property type="entry name" value="INTEGRASE_RECOMBINASE PROTEIN MJ0367-RELATED"/>
    <property type="match status" value="1"/>
</dbReference>
<evidence type="ECO:0000256" key="1">
    <source>
        <dbReference type="ARBA" id="ARBA00008857"/>
    </source>
</evidence>
<gene>
    <name evidence="5" type="ORF">GCM10010319_67380</name>
</gene>
<evidence type="ECO:0000256" key="3">
    <source>
        <dbReference type="ARBA" id="ARBA00023172"/>
    </source>
</evidence>
<dbReference type="InterPro" id="IPR011010">
    <property type="entry name" value="DNA_brk_join_enz"/>
</dbReference>
<evidence type="ECO:0000313" key="5">
    <source>
        <dbReference type="EMBL" id="GAA0379319.1"/>
    </source>
</evidence>
<comment type="caution">
    <text evidence="5">The sequence shown here is derived from an EMBL/GenBank/DDBJ whole genome shotgun (WGS) entry which is preliminary data.</text>
</comment>
<dbReference type="Proteomes" id="UP001500063">
    <property type="component" value="Unassembled WGS sequence"/>
</dbReference>
<reference evidence="5 6" key="1">
    <citation type="journal article" date="2019" name="Int. J. Syst. Evol. Microbiol.">
        <title>The Global Catalogue of Microorganisms (GCM) 10K type strain sequencing project: providing services to taxonomists for standard genome sequencing and annotation.</title>
        <authorList>
            <consortium name="The Broad Institute Genomics Platform"/>
            <consortium name="The Broad Institute Genome Sequencing Center for Infectious Disease"/>
            <person name="Wu L."/>
            <person name="Ma J."/>
        </authorList>
    </citation>
    <scope>NUCLEOTIDE SEQUENCE [LARGE SCALE GENOMIC DNA]</scope>
    <source>
        <strain evidence="5 6">JCM 4565</strain>
    </source>
</reference>
<protein>
    <submittedName>
        <fullName evidence="5">Site-specific integrase</fullName>
    </submittedName>
</protein>
<dbReference type="RefSeq" id="WP_344123990.1">
    <property type="nucleotide sequence ID" value="NZ_BAAABW010000039.1"/>
</dbReference>
<comment type="similarity">
    <text evidence="1">Belongs to the 'phage' integrase family.</text>
</comment>
<evidence type="ECO:0000259" key="4">
    <source>
        <dbReference type="PROSITE" id="PS51898"/>
    </source>
</evidence>
<dbReference type="PANTHER" id="PTHR30349">
    <property type="entry name" value="PHAGE INTEGRASE-RELATED"/>
    <property type="match status" value="1"/>
</dbReference>